<evidence type="ECO:0000313" key="1">
    <source>
        <dbReference type="EMBL" id="KAI4587302.1"/>
    </source>
</evidence>
<accession>A0ACB9VCA4</accession>
<proteinExistence type="predicted"/>
<sequence>MTSWAVLLIASVLLVAPGLAFSGLTPECHDQATAHLSDGDELCQGLAPEDPQGDLALQGEEVNPFCDLCQEIMQMLEYMVGNKPSKDMALGGWFQIKPESGKNVIIRATSKVCRKMGLLRRRCNKIMKKFLHRISADIIARKKPQAICVDIMLCKRKAVVAVHSVAFLKASLIYGVVVIKGYERKASLLPLPRTLDIQTSGTEEIAQNLILLKMKANGLYDTDDYSETQKLGPDPGWGSCPSHQLSLPMGQISTGVCGKPSDEGGGQKEEEDPVRSDCQVLSLYKTGLAFSGLSSERHYQATAHLCNGDELCQGLAQEYPQGGLLLQGEELGLLCGPCRKIIKSLEDMVGDQPNEDTIREAASKVCSKMKLLKRPCQSIMKKFLRRITEDIKAGKKPQAICVDIKVCKSKAGFPGSAPPSSNSSIARSTGSLFLASDGNSKRRQLRTNTSPVTPTTLSFQIHSLPTTSPAIPGPPGAAVNENRALAARAAGAGEAAALTDLGNRASV</sequence>
<organism evidence="1 2">
    <name type="scientific">Ovis ammon polii x Ovis aries</name>
    <dbReference type="NCBI Taxonomy" id="2918886"/>
    <lineage>
        <taxon>Eukaryota</taxon>
        <taxon>Metazoa</taxon>
        <taxon>Chordata</taxon>
        <taxon>Craniata</taxon>
        <taxon>Vertebrata</taxon>
        <taxon>Euteleostomi</taxon>
        <taxon>Mammalia</taxon>
        <taxon>Eutheria</taxon>
        <taxon>Laurasiatheria</taxon>
        <taxon>Artiodactyla</taxon>
        <taxon>Ruminantia</taxon>
        <taxon>Pecora</taxon>
        <taxon>Bovidae</taxon>
        <taxon>Caprinae</taxon>
        <taxon>Ovis</taxon>
    </lineage>
</organism>
<dbReference type="EMBL" id="CM043028">
    <property type="protein sequence ID" value="KAI4587302.1"/>
    <property type="molecule type" value="Genomic_DNA"/>
</dbReference>
<gene>
    <name evidence="1" type="ORF">MJG53_005089</name>
</gene>
<dbReference type="Proteomes" id="UP001057279">
    <property type="component" value="Linkage Group LG03"/>
</dbReference>
<comment type="caution">
    <text evidence="1">The sequence shown here is derived from an EMBL/GenBank/DDBJ whole genome shotgun (WGS) entry which is preliminary data.</text>
</comment>
<protein>
    <submittedName>
        <fullName evidence="1">Uncharacterized protein</fullName>
    </submittedName>
</protein>
<name>A0ACB9VCA4_9CETA</name>
<keyword evidence="2" id="KW-1185">Reference proteome</keyword>
<evidence type="ECO:0000313" key="2">
    <source>
        <dbReference type="Proteomes" id="UP001057279"/>
    </source>
</evidence>
<reference evidence="1" key="1">
    <citation type="submission" date="2022-03" db="EMBL/GenBank/DDBJ databases">
        <title>Genomic analyses of argali, domestic sheep and their hybrids provide insights into chromosomal evolution, heterosis and genetic basis of agronomic traits.</title>
        <authorList>
            <person name="Li M."/>
        </authorList>
    </citation>
    <scope>NUCLEOTIDE SEQUENCE</scope>
    <source>
        <strain evidence="1">F1 hybrid</strain>
    </source>
</reference>